<evidence type="ECO:0008006" key="23">
    <source>
        <dbReference type="Google" id="ProtNLM"/>
    </source>
</evidence>
<gene>
    <name evidence="21" type="ORF">B1812_17730</name>
</gene>
<evidence type="ECO:0000256" key="13">
    <source>
        <dbReference type="ARBA" id="ARBA00023237"/>
    </source>
</evidence>
<reference evidence="21 22" key="1">
    <citation type="submission" date="2017-02" db="EMBL/GenBank/DDBJ databases">
        <authorList>
            <person name="Peterson S.W."/>
        </authorList>
    </citation>
    <scope>NUCLEOTIDE SEQUENCE [LARGE SCALE GENOMIC DNA]</scope>
    <source>
        <strain evidence="21 22">S285</strain>
    </source>
</reference>
<feature type="domain" description="TonB-dependent receptor-like beta-barrel" evidence="18">
    <location>
        <begin position="322"/>
        <end position="794"/>
    </location>
</feature>
<comment type="similarity">
    <text evidence="2 14 15">Belongs to the TonB-dependent receptor family.</text>
</comment>
<dbReference type="KEGG" id="mbry:B1812_17730"/>
<evidence type="ECO:0000256" key="14">
    <source>
        <dbReference type="PROSITE-ProRule" id="PRU01360"/>
    </source>
</evidence>
<evidence type="ECO:0000259" key="19">
    <source>
        <dbReference type="Pfam" id="PF07715"/>
    </source>
</evidence>
<dbReference type="InterPro" id="IPR037066">
    <property type="entry name" value="Plug_dom_sf"/>
</dbReference>
<evidence type="ECO:0000256" key="15">
    <source>
        <dbReference type="RuleBase" id="RU003357"/>
    </source>
</evidence>
<dbReference type="Gene3D" id="2.40.160.20">
    <property type="match status" value="2"/>
</dbReference>
<organism evidence="21 22">
    <name type="scientific">Methylocystis bryophila</name>
    <dbReference type="NCBI Taxonomy" id="655015"/>
    <lineage>
        <taxon>Bacteria</taxon>
        <taxon>Pseudomonadati</taxon>
        <taxon>Pseudomonadota</taxon>
        <taxon>Alphaproteobacteria</taxon>
        <taxon>Hyphomicrobiales</taxon>
        <taxon>Methylocystaceae</taxon>
        <taxon>Methylocystis</taxon>
    </lineage>
</organism>
<dbReference type="Gene3D" id="2.170.130.10">
    <property type="entry name" value="TonB-dependent receptor, plug domain"/>
    <property type="match status" value="1"/>
</dbReference>
<dbReference type="InterPro" id="IPR039426">
    <property type="entry name" value="TonB-dep_rcpt-like"/>
</dbReference>
<evidence type="ECO:0000259" key="18">
    <source>
        <dbReference type="Pfam" id="PF00593"/>
    </source>
</evidence>
<dbReference type="SUPFAM" id="SSF56935">
    <property type="entry name" value="Porins"/>
    <property type="match status" value="1"/>
</dbReference>
<dbReference type="Pfam" id="PF00593">
    <property type="entry name" value="TonB_dep_Rec_b-barrel"/>
    <property type="match status" value="1"/>
</dbReference>
<feature type="signal peptide" evidence="17">
    <location>
        <begin position="1"/>
        <end position="33"/>
    </location>
</feature>
<dbReference type="Gene3D" id="2.40.170.20">
    <property type="entry name" value="TonB-dependent receptor, beta-barrel domain"/>
    <property type="match status" value="1"/>
</dbReference>
<dbReference type="Pfam" id="PF07715">
    <property type="entry name" value="Plug"/>
    <property type="match status" value="1"/>
</dbReference>
<protein>
    <recommendedName>
        <fullName evidence="23">TonB-dependent receptor</fullName>
    </recommendedName>
</protein>
<feature type="domain" description="Outer membrane protein beta-barrel" evidence="20">
    <location>
        <begin position="1118"/>
        <end position="1353"/>
    </location>
</feature>
<dbReference type="GO" id="GO:0009279">
    <property type="term" value="C:cell outer membrane"/>
    <property type="evidence" value="ECO:0007669"/>
    <property type="project" value="UniProtKB-SubCell"/>
</dbReference>
<evidence type="ECO:0000256" key="9">
    <source>
        <dbReference type="ARBA" id="ARBA00023065"/>
    </source>
</evidence>
<keyword evidence="3 14" id="KW-0813">Transport</keyword>
<comment type="subcellular location">
    <subcellularLocation>
        <location evidence="1 14">Cell outer membrane</location>
        <topology evidence="1 14">Multi-pass membrane protein</topology>
    </subcellularLocation>
</comment>
<keyword evidence="11 14" id="KW-0472">Membrane</keyword>
<evidence type="ECO:0000256" key="17">
    <source>
        <dbReference type="SAM" id="SignalP"/>
    </source>
</evidence>
<keyword evidence="7 17" id="KW-0732">Signal</keyword>
<keyword evidence="8" id="KW-0408">Iron</keyword>
<name>A0A1W6MYL4_9HYPH</name>
<evidence type="ECO:0000256" key="10">
    <source>
        <dbReference type="ARBA" id="ARBA00023077"/>
    </source>
</evidence>
<dbReference type="InterPro" id="IPR000531">
    <property type="entry name" value="Beta-barrel_TonB"/>
</dbReference>
<evidence type="ECO:0000313" key="21">
    <source>
        <dbReference type="EMBL" id="ARN82626.1"/>
    </source>
</evidence>
<dbReference type="GO" id="GO:0015344">
    <property type="term" value="F:siderophore uptake transmembrane transporter activity"/>
    <property type="evidence" value="ECO:0007669"/>
    <property type="project" value="TreeGrafter"/>
</dbReference>
<dbReference type="GO" id="GO:0038023">
    <property type="term" value="F:signaling receptor activity"/>
    <property type="evidence" value="ECO:0007669"/>
    <property type="project" value="InterPro"/>
</dbReference>
<keyword evidence="13 14" id="KW-0998">Cell outer membrane</keyword>
<dbReference type="Pfam" id="PF13505">
    <property type="entry name" value="OMP_b-brl"/>
    <property type="match status" value="2"/>
</dbReference>
<dbReference type="CDD" id="cd01347">
    <property type="entry name" value="ligand_gated_channel"/>
    <property type="match status" value="1"/>
</dbReference>
<keyword evidence="5" id="KW-0410">Iron transport</keyword>
<proteinExistence type="inferred from homology"/>
<evidence type="ECO:0000256" key="6">
    <source>
        <dbReference type="ARBA" id="ARBA00022692"/>
    </source>
</evidence>
<evidence type="ECO:0000256" key="2">
    <source>
        <dbReference type="ARBA" id="ARBA00009810"/>
    </source>
</evidence>
<dbReference type="SUPFAM" id="SSF56925">
    <property type="entry name" value="OMPA-like"/>
    <property type="match status" value="2"/>
</dbReference>
<keyword evidence="12" id="KW-0675">Receptor</keyword>
<dbReference type="STRING" id="655015.B1812_17730"/>
<feature type="region of interest" description="Disordered" evidence="16">
    <location>
        <begin position="42"/>
        <end position="72"/>
    </location>
</feature>
<dbReference type="Proteomes" id="UP000193978">
    <property type="component" value="Chromosome"/>
</dbReference>
<sequence length="1365" mass="144860">MRLKEAKMSMKKLRSGAVARLLVILSPISAAQAQQNLPTLDIGKQKPVAHSAAKAKPGPRTGASRLAQSGRGNGVPVPGVGFDAGQAAAAGQGGVGQGAGGYGGAGAGQDPYNKSYVLEKSSTGTKTNTPVMDTPLNVQTVTQKVLQDQQATNLATALQNFSGVTVTDGTFNLGCCGSSGILLRGFLTNTYYRDGFRVDSTYNQLDYVSTRQLANVQSVDVLKGPGAILYGIVDPGGVINITTKEPLDAPFYAAQQQMSSLALYRTTVDATGPLNTDKSLLYRANVSYENNGAPLGSFVDLTHAQSLFVAPVVKWKPDDATWVKLEAEYNHWRQDSAFWYDPVVNGVFVNAPRNTNFGASSPFLQTSLFAALTWSHQFDKDWSIKQQIAYNYLDFNANFSTPTSIVASPSNLPLAQGFQYQWQSPQTVYSTNVDITGHVNTLGIEHTVLLGGDVYWSTGSQYGNYFSQSFFPSPWSNLLLSPLPLGVQPPQCPCFPYEWAFTQDTAGLYLQDQIKLPFNFFLLAGARYQYIHQNVSTGQGPVELQPSAPLTGQALTPRFGLLWRPQEWLSLYGNYTEGFGPNQAFVYPNELAPPTSAKSWEAGAKVELFGGKIRITADYFDLIKTNVPYPDANPAHFCAGGAGVPGGCSLLAGAARSTGPELDIQGEILPGWSVIAAYTNDDVRLTKGTTTPNFTGTAIGQSGALVVGQRFPGVPRNQASLWTTYEFQNDSALKGFKIGAGYHYLGSRPVNDTLNYAPYVWRLNPSYGTVDLMAAYSFLYTGSKVTAQVNVTNLFDRTYYPSETNYSPLGAAGLGANYGSRSYGAPFAVMGSLRAELAEGSTPPPWLLPVPTVAPSLPSFTWTGLYIGGQMGYGVGANNGSLSWSTAQKQSGQSNLGRGAQGVIGGAHIGYNQQFDRWVLGLEGSVDAASLNRNSLILEPSIVGQALNYGLPWIGGTVNSNVQSDIQGSVRARAGYAFGRFLPYATAGVALGSFFSDAQLFGTDLDAVKNFAASGAKSATRVGWTAGAGLDYAINNRWSARAEYRYSDFGRLAIATDPSAVGAVFAVDRQLDQHQLQVGFSYKLFAGPEPEAPPASMIVKGPALATNDLPHGTGAATPAASSLPIDWTGFYLGAQIGYGYGLNDGSITYATPGGLLGQSALGSSAIVFGGGNSVNGDAIGVIGGAHVGYNKQVDRWVVGVEGSVDPTLMSRGLSISAPVPVAGVAVTGSGAIWSPLQASLRARAGFTLDRMLLFASAGVAFGEFGSNLQLFGTDQTLALFYAADQRTSTRAGWTVGGGVEYAVNPHWSVRGEYRYADFGRLSESPAATSLGAFYAADRHLDQNQVQVGLSYKFGEPIAAAEAAKY</sequence>
<evidence type="ECO:0000256" key="1">
    <source>
        <dbReference type="ARBA" id="ARBA00004571"/>
    </source>
</evidence>
<keyword evidence="10 15" id="KW-0798">TonB box</keyword>
<keyword evidence="4 14" id="KW-1134">Transmembrane beta strand</keyword>
<dbReference type="InterPro" id="IPR027385">
    <property type="entry name" value="Beta-barrel_OMP"/>
</dbReference>
<keyword evidence="9" id="KW-0406">Ion transport</keyword>
<dbReference type="GO" id="GO:0015891">
    <property type="term" value="P:siderophore transport"/>
    <property type="evidence" value="ECO:0007669"/>
    <property type="project" value="InterPro"/>
</dbReference>
<dbReference type="PANTHER" id="PTHR32552:SF68">
    <property type="entry name" value="FERRICHROME OUTER MEMBRANE TRANSPORTER_PHAGE RECEPTOR"/>
    <property type="match status" value="1"/>
</dbReference>
<evidence type="ECO:0000256" key="7">
    <source>
        <dbReference type="ARBA" id="ARBA00022729"/>
    </source>
</evidence>
<feature type="domain" description="TonB-dependent receptor plug" evidence="19">
    <location>
        <begin position="131"/>
        <end position="238"/>
    </location>
</feature>
<dbReference type="PANTHER" id="PTHR32552">
    <property type="entry name" value="FERRICHROME IRON RECEPTOR-RELATED"/>
    <property type="match status" value="1"/>
</dbReference>
<dbReference type="InterPro" id="IPR036942">
    <property type="entry name" value="Beta-barrel_TonB_sf"/>
</dbReference>
<feature type="chain" id="PRO_5012754895" description="TonB-dependent receptor" evidence="17">
    <location>
        <begin position="34"/>
        <end position="1365"/>
    </location>
</feature>
<evidence type="ECO:0000256" key="5">
    <source>
        <dbReference type="ARBA" id="ARBA00022496"/>
    </source>
</evidence>
<evidence type="ECO:0000259" key="20">
    <source>
        <dbReference type="Pfam" id="PF13505"/>
    </source>
</evidence>
<dbReference type="InterPro" id="IPR012910">
    <property type="entry name" value="Plug_dom"/>
</dbReference>
<evidence type="ECO:0000256" key="8">
    <source>
        <dbReference type="ARBA" id="ARBA00023004"/>
    </source>
</evidence>
<dbReference type="PROSITE" id="PS52016">
    <property type="entry name" value="TONB_DEPENDENT_REC_3"/>
    <property type="match status" value="1"/>
</dbReference>
<dbReference type="InterPro" id="IPR011250">
    <property type="entry name" value="OMP/PagP_B-barrel"/>
</dbReference>
<keyword evidence="22" id="KW-1185">Reference proteome</keyword>
<dbReference type="InterPro" id="IPR010105">
    <property type="entry name" value="TonB_sidphr_rcpt"/>
</dbReference>
<evidence type="ECO:0000256" key="16">
    <source>
        <dbReference type="SAM" id="MobiDB-lite"/>
    </source>
</evidence>
<accession>A0A1W6MYL4</accession>
<dbReference type="EMBL" id="CP019948">
    <property type="protein sequence ID" value="ARN82626.1"/>
    <property type="molecule type" value="Genomic_DNA"/>
</dbReference>
<evidence type="ECO:0000256" key="4">
    <source>
        <dbReference type="ARBA" id="ARBA00022452"/>
    </source>
</evidence>
<evidence type="ECO:0000256" key="11">
    <source>
        <dbReference type="ARBA" id="ARBA00023136"/>
    </source>
</evidence>
<evidence type="ECO:0000256" key="12">
    <source>
        <dbReference type="ARBA" id="ARBA00023170"/>
    </source>
</evidence>
<keyword evidence="6 14" id="KW-0812">Transmembrane</keyword>
<evidence type="ECO:0000256" key="3">
    <source>
        <dbReference type="ARBA" id="ARBA00022448"/>
    </source>
</evidence>
<feature type="domain" description="Outer membrane protein beta-barrel" evidence="20">
    <location>
        <begin position="861"/>
        <end position="1083"/>
    </location>
</feature>
<evidence type="ECO:0000313" key="22">
    <source>
        <dbReference type="Proteomes" id="UP000193978"/>
    </source>
</evidence>
<dbReference type="NCBIfam" id="TIGR01783">
    <property type="entry name" value="TonB-siderophor"/>
    <property type="match status" value="1"/>
</dbReference>